<evidence type="ECO:0000313" key="2">
    <source>
        <dbReference type="Proteomes" id="UP000075920"/>
    </source>
</evidence>
<dbReference type="AlphaFoldDB" id="A0A182WPE5"/>
<organism evidence="1 2">
    <name type="scientific">Anopheles minimus</name>
    <dbReference type="NCBI Taxonomy" id="112268"/>
    <lineage>
        <taxon>Eukaryota</taxon>
        <taxon>Metazoa</taxon>
        <taxon>Ecdysozoa</taxon>
        <taxon>Arthropoda</taxon>
        <taxon>Hexapoda</taxon>
        <taxon>Insecta</taxon>
        <taxon>Pterygota</taxon>
        <taxon>Neoptera</taxon>
        <taxon>Endopterygota</taxon>
        <taxon>Diptera</taxon>
        <taxon>Nematocera</taxon>
        <taxon>Culicoidea</taxon>
        <taxon>Culicidae</taxon>
        <taxon>Anophelinae</taxon>
        <taxon>Anopheles</taxon>
    </lineage>
</organism>
<dbReference type="Proteomes" id="UP000075920">
    <property type="component" value="Unassembled WGS sequence"/>
</dbReference>
<reference evidence="2" key="1">
    <citation type="submission" date="2013-03" db="EMBL/GenBank/DDBJ databases">
        <title>The Genome Sequence of Anopheles minimus MINIMUS1.</title>
        <authorList>
            <consortium name="The Broad Institute Genomics Platform"/>
            <person name="Neafsey D.E."/>
            <person name="Walton C."/>
            <person name="Walker B."/>
            <person name="Young S.K."/>
            <person name="Zeng Q."/>
            <person name="Gargeya S."/>
            <person name="Fitzgerald M."/>
            <person name="Haas B."/>
            <person name="Abouelleil A."/>
            <person name="Allen A.W."/>
            <person name="Alvarado L."/>
            <person name="Arachchi H.M."/>
            <person name="Berlin A.M."/>
            <person name="Chapman S.B."/>
            <person name="Gainer-Dewar J."/>
            <person name="Goldberg J."/>
            <person name="Griggs A."/>
            <person name="Gujja S."/>
            <person name="Hansen M."/>
            <person name="Howarth C."/>
            <person name="Imamovic A."/>
            <person name="Ireland A."/>
            <person name="Larimer J."/>
            <person name="McCowan C."/>
            <person name="Murphy C."/>
            <person name="Pearson M."/>
            <person name="Poon T.W."/>
            <person name="Priest M."/>
            <person name="Roberts A."/>
            <person name="Saif S."/>
            <person name="Shea T."/>
            <person name="Sisk P."/>
            <person name="Sykes S."/>
            <person name="Wortman J."/>
            <person name="Nusbaum C."/>
            <person name="Birren B."/>
        </authorList>
    </citation>
    <scope>NUCLEOTIDE SEQUENCE [LARGE SCALE GENOMIC DNA]</scope>
    <source>
        <strain evidence="2">MINIMUS1</strain>
    </source>
</reference>
<accession>A0A182WPE5</accession>
<proteinExistence type="predicted"/>
<dbReference type="EnsemblMetazoa" id="AMIN014549-RA">
    <property type="protein sequence ID" value="AMIN014549-PA"/>
    <property type="gene ID" value="AMIN014549"/>
</dbReference>
<reference evidence="1" key="2">
    <citation type="submission" date="2020-05" db="UniProtKB">
        <authorList>
            <consortium name="EnsemblMetazoa"/>
        </authorList>
    </citation>
    <scope>IDENTIFICATION</scope>
    <source>
        <strain evidence="1">MINIMUS1</strain>
    </source>
</reference>
<name>A0A182WPE5_9DIPT</name>
<keyword evidence="2" id="KW-1185">Reference proteome</keyword>
<protein>
    <submittedName>
        <fullName evidence="1">Uncharacterized protein</fullName>
    </submittedName>
</protein>
<dbReference type="VEuPathDB" id="VectorBase:AMIN014549"/>
<sequence>MGVDLAKTKRASPLLFDIPHMLSRIAYASTILRM</sequence>
<evidence type="ECO:0000313" key="1">
    <source>
        <dbReference type="EnsemblMetazoa" id="AMIN014549-PA"/>
    </source>
</evidence>